<evidence type="ECO:0000313" key="2">
    <source>
        <dbReference type="EMBL" id="BAD59773.1"/>
    </source>
</evidence>
<dbReference type="Pfam" id="PF18007">
    <property type="entry name" value="Rv3651-like_N"/>
    <property type="match status" value="1"/>
</dbReference>
<feature type="domain" description="Rv3651-like N-terminal" evidence="1">
    <location>
        <begin position="2"/>
        <end position="96"/>
    </location>
</feature>
<accession>Q5YPW8</accession>
<dbReference type="KEGG" id="nfa:NFA_49210"/>
<dbReference type="STRING" id="247156.NFA_49210"/>
<organism evidence="2 3">
    <name type="scientific">Nocardia farcinica (strain IFM 10152)</name>
    <dbReference type="NCBI Taxonomy" id="247156"/>
    <lineage>
        <taxon>Bacteria</taxon>
        <taxon>Bacillati</taxon>
        <taxon>Actinomycetota</taxon>
        <taxon>Actinomycetes</taxon>
        <taxon>Mycobacteriales</taxon>
        <taxon>Nocardiaceae</taxon>
        <taxon>Nocardia</taxon>
    </lineage>
</organism>
<dbReference type="EMBL" id="AP006618">
    <property type="protein sequence ID" value="BAD59773.1"/>
    <property type="molecule type" value="Genomic_DNA"/>
</dbReference>
<dbReference type="eggNOG" id="ENOG5031E7K">
    <property type="taxonomic scope" value="Bacteria"/>
</dbReference>
<proteinExistence type="predicted"/>
<dbReference type="Proteomes" id="UP000006820">
    <property type="component" value="Chromosome"/>
</dbReference>
<dbReference type="HOGENOM" id="CLU_833758_0_0_11"/>
<name>Q5YPW8_NOCFA</name>
<reference evidence="2 3" key="1">
    <citation type="journal article" date="2004" name="Proc. Natl. Acad. Sci. U.S.A.">
        <title>The complete genomic sequence of Nocardia farcinica IFM 10152.</title>
        <authorList>
            <person name="Ishikawa J."/>
            <person name="Yamashita A."/>
            <person name="Mikami Y."/>
            <person name="Hoshino Y."/>
            <person name="Kurita H."/>
            <person name="Hotta K."/>
            <person name="Shiba T."/>
            <person name="Hattori M."/>
        </authorList>
    </citation>
    <scope>NUCLEOTIDE SEQUENCE [LARGE SCALE GENOMIC DNA]</scope>
    <source>
        <strain evidence="2 3">IFM 10152</strain>
    </source>
</reference>
<keyword evidence="3" id="KW-1185">Reference proteome</keyword>
<evidence type="ECO:0000313" key="3">
    <source>
        <dbReference type="Proteomes" id="UP000006820"/>
    </source>
</evidence>
<dbReference type="AlphaFoldDB" id="Q5YPW8"/>
<dbReference type="InterPro" id="IPR041458">
    <property type="entry name" value="Rv3651-like_N"/>
</dbReference>
<evidence type="ECO:0000259" key="1">
    <source>
        <dbReference type="Pfam" id="PF18007"/>
    </source>
</evidence>
<protein>
    <recommendedName>
        <fullName evidence="1">Rv3651-like N-terminal domain-containing protein</fullName>
    </recommendedName>
</protein>
<dbReference type="OrthoDB" id="4516642at2"/>
<gene>
    <name evidence="2" type="ordered locus">NFA_49210</name>
</gene>
<dbReference type="GeneID" id="61135514"/>
<dbReference type="RefSeq" id="WP_011211456.1">
    <property type="nucleotide sequence ID" value="NC_006361.1"/>
</dbReference>
<sequence length="333" mass="36607">MWFVVDTAEPDKGIRHVPEDGPARTRSLTRAIRPNSLAAVAVSVVGRAIEAARPIGREIPVRGEDHRVLAIPVPGPDGAPLAVQLWAAAARVTPPEPPAVDVFVWDGPQWTVRSSGAGGPVLPPGHPLLHGAWFLSRIIECEGRDRLMSAALDPRPGVFWQGSMQVRTPDDRTTRVFGFFRPHGTSALRAVLLQIESARAPGLVPPTYHHDAAAALLDGATALIDLQSLQIIEWLTPPPAGIAWRHHPASRELDPAPDGREFSLATTHLVHPDDLARYLEALRDLSEHRRDEVRIRVRLLTVRRGWQLVELYCVRLPKGLPRFATCLIRIARG</sequence>